<dbReference type="Gene3D" id="2.80.10.50">
    <property type="match status" value="1"/>
</dbReference>
<keyword evidence="9 14" id="KW-1133">Transmembrane helix</keyword>
<keyword evidence="7 14" id="KW-0430">Lectin</keyword>
<dbReference type="Pfam" id="PF00652">
    <property type="entry name" value="Ricin_B_lectin"/>
    <property type="match status" value="1"/>
</dbReference>
<gene>
    <name evidence="17" type="ORF">CVLEPA_LOCUS12291</name>
</gene>
<evidence type="ECO:0000256" key="11">
    <source>
        <dbReference type="ARBA" id="ARBA00023136"/>
    </source>
</evidence>
<keyword evidence="10 14" id="KW-0333">Golgi apparatus</keyword>
<keyword evidence="14" id="KW-0328">Glycosyltransferase</keyword>
<comment type="subcellular location">
    <subcellularLocation>
        <location evidence="2 14">Golgi apparatus membrane</location>
        <topology evidence="2 14">Single-pass type II membrane protein</topology>
    </subcellularLocation>
</comment>
<accession>A0ABP0FVT8</accession>
<reference evidence="17 18" key="1">
    <citation type="submission" date="2024-02" db="EMBL/GenBank/DDBJ databases">
        <authorList>
            <person name="Daric V."/>
            <person name="Darras S."/>
        </authorList>
    </citation>
    <scope>NUCLEOTIDE SEQUENCE [LARGE SCALE GENOMIC DNA]</scope>
</reference>
<dbReference type="Proteomes" id="UP001642483">
    <property type="component" value="Unassembled WGS sequence"/>
</dbReference>
<comment type="caution">
    <text evidence="17">The sequence shown here is derived from an EMBL/GenBank/DDBJ whole genome shotgun (WGS) entry which is preliminary data.</text>
</comment>
<evidence type="ECO:0000256" key="5">
    <source>
        <dbReference type="ARBA" id="ARBA00012644"/>
    </source>
</evidence>
<evidence type="ECO:0000256" key="8">
    <source>
        <dbReference type="ARBA" id="ARBA00022968"/>
    </source>
</evidence>
<feature type="domain" description="Ricin B lectin" evidence="16">
    <location>
        <begin position="585"/>
        <end position="707"/>
    </location>
</feature>
<evidence type="ECO:0000256" key="15">
    <source>
        <dbReference type="SAM" id="MobiDB-lite"/>
    </source>
</evidence>
<evidence type="ECO:0000256" key="12">
    <source>
        <dbReference type="ARBA" id="ARBA00023157"/>
    </source>
</evidence>
<name>A0ABP0FVT8_CLALP</name>
<feature type="region of interest" description="Disordered" evidence="15">
    <location>
        <begin position="108"/>
        <end position="136"/>
    </location>
</feature>
<evidence type="ECO:0000256" key="10">
    <source>
        <dbReference type="ARBA" id="ARBA00023034"/>
    </source>
</evidence>
<dbReference type="PROSITE" id="PS50231">
    <property type="entry name" value="RICIN_B_LECTIN"/>
    <property type="match status" value="1"/>
</dbReference>
<dbReference type="InterPro" id="IPR045885">
    <property type="entry name" value="GalNAc-T"/>
</dbReference>
<feature type="transmembrane region" description="Helical" evidence="14">
    <location>
        <begin position="7"/>
        <end position="27"/>
    </location>
</feature>
<organism evidence="17 18">
    <name type="scientific">Clavelina lepadiformis</name>
    <name type="common">Light-bulb sea squirt</name>
    <name type="synonym">Ascidia lepadiformis</name>
    <dbReference type="NCBI Taxonomy" id="159417"/>
    <lineage>
        <taxon>Eukaryota</taxon>
        <taxon>Metazoa</taxon>
        <taxon>Chordata</taxon>
        <taxon>Tunicata</taxon>
        <taxon>Ascidiacea</taxon>
        <taxon>Aplousobranchia</taxon>
        <taxon>Clavelinidae</taxon>
        <taxon>Clavelina</taxon>
    </lineage>
</organism>
<dbReference type="InterPro" id="IPR035992">
    <property type="entry name" value="Ricin_B-like_lectins"/>
</dbReference>
<keyword evidence="11 14" id="KW-0472">Membrane</keyword>
<evidence type="ECO:0000256" key="13">
    <source>
        <dbReference type="ARBA" id="ARBA00023211"/>
    </source>
</evidence>
<dbReference type="PANTHER" id="PTHR11675:SF138">
    <property type="entry name" value="GLYCOSYLTRANSFERASE 2-LIKE DOMAIN-CONTAINING PROTEIN"/>
    <property type="match status" value="1"/>
</dbReference>
<proteinExistence type="inferred from homology"/>
<dbReference type="Gene3D" id="3.90.550.10">
    <property type="entry name" value="Spore Coat Polysaccharide Biosynthesis Protein SpsA, Chain A"/>
    <property type="match status" value="1"/>
</dbReference>
<sequence>MVRVARAAKTLINIGLCMLFLLILYLLNTDEGQFDPDIRDNILSEYDDYMDAYDIDSKEVRSLVLEDLNDFEEEENQTGEAFLRKGAEERRKMVEELVVVVVDAGDDENSDDVTKKEGSDGEALEAPSESTENDDVDVLRENDVMVDNIIIDRSEDLLDEMKNQSLDQTDVTDLVGGITVNVSDAYYKPMDLLPLLSKPPSDRDAPGEFGHPFSVPSRLGPSVERQIEEGYRRHAFNVLVSDIISVHRNLGDKREEDCKGRKVRKPLPTFSVIICFRNEALSTLLRTLYSVLETVPGLLLKEVVLVDDASNIDLYEVMKTETEDLFSVKLIRSPTQVGITQARILGEKLATGEVLTFLDSHCECYEGWLEPLLERIKENRRVVALPIMEIINPDNFKFSVTPMQKVQRGGFDWTLTYRWIAPPRGRFQNPLMDMTQPVTTPTMSGGVFAIDRKYFQEMGNYDEGMKIWGAENLEMSYRIWMCGGRIEILPCSHVGHVFKARSPHHITADVVLRNKRRVAEVWMDEYKDLFYKRTPQALQVEVGNVTARKELRTNLQCKSFKWYMENIYPELYVPELKPKHSGAVCCRFGDSVDVCLDTGATETIPGRTLGVDKHQTGLLTQYFEFTKQNEIRHVGVRDVCVTSNERKIELQRCRFPGEKVASPQQQWVFNEDLTLLNKANNLCLTASTASVWLEKCDSSLRQKWRWI</sequence>
<dbReference type="InterPro" id="IPR000772">
    <property type="entry name" value="Ricin_B_lectin"/>
</dbReference>
<keyword evidence="18" id="KW-1185">Reference proteome</keyword>
<dbReference type="InterPro" id="IPR001173">
    <property type="entry name" value="Glyco_trans_2-like"/>
</dbReference>
<dbReference type="InterPro" id="IPR029044">
    <property type="entry name" value="Nucleotide-diphossugar_trans"/>
</dbReference>
<protein>
    <recommendedName>
        <fullName evidence="5 14">Polypeptide N-acetylgalactosaminyltransferase</fullName>
        <ecNumber evidence="14">2.4.1.-</ecNumber>
    </recommendedName>
    <alternativeName>
        <fullName evidence="14">Protein-UDP acetylgalactosaminyltransferase</fullName>
    </alternativeName>
</protein>
<comment type="similarity">
    <text evidence="4 14">Belongs to the glycosyltransferase 2 family. GalNAc-T subfamily.</text>
</comment>
<dbReference type="SUPFAM" id="SSF53448">
    <property type="entry name" value="Nucleotide-diphospho-sugar transferases"/>
    <property type="match status" value="1"/>
</dbReference>
<keyword evidence="12 14" id="KW-1015">Disulfide bond</keyword>
<evidence type="ECO:0000256" key="6">
    <source>
        <dbReference type="ARBA" id="ARBA00022692"/>
    </source>
</evidence>
<evidence type="ECO:0000256" key="1">
    <source>
        <dbReference type="ARBA" id="ARBA00001936"/>
    </source>
</evidence>
<evidence type="ECO:0000256" key="2">
    <source>
        <dbReference type="ARBA" id="ARBA00004323"/>
    </source>
</evidence>
<keyword evidence="6 14" id="KW-0812">Transmembrane</keyword>
<dbReference type="PANTHER" id="PTHR11675">
    <property type="entry name" value="N-ACETYLGALACTOSAMINYLTRANSFERASE"/>
    <property type="match status" value="1"/>
</dbReference>
<evidence type="ECO:0000256" key="3">
    <source>
        <dbReference type="ARBA" id="ARBA00004922"/>
    </source>
</evidence>
<comment type="cofactor">
    <cofactor evidence="1 14">
        <name>Mn(2+)</name>
        <dbReference type="ChEBI" id="CHEBI:29035"/>
    </cofactor>
</comment>
<evidence type="ECO:0000256" key="4">
    <source>
        <dbReference type="ARBA" id="ARBA00005680"/>
    </source>
</evidence>
<dbReference type="EMBL" id="CAWYQH010000090">
    <property type="protein sequence ID" value="CAK8682080.1"/>
    <property type="molecule type" value="Genomic_DNA"/>
</dbReference>
<dbReference type="SMART" id="SM00458">
    <property type="entry name" value="RICIN"/>
    <property type="match status" value="1"/>
</dbReference>
<dbReference type="EC" id="2.4.1.-" evidence="14"/>
<evidence type="ECO:0000256" key="14">
    <source>
        <dbReference type="RuleBase" id="RU361242"/>
    </source>
</evidence>
<dbReference type="CDD" id="cd02510">
    <property type="entry name" value="pp-GalNAc-T"/>
    <property type="match status" value="1"/>
</dbReference>
<dbReference type="SUPFAM" id="SSF50370">
    <property type="entry name" value="Ricin B-like lectins"/>
    <property type="match status" value="1"/>
</dbReference>
<keyword evidence="8" id="KW-0735">Signal-anchor</keyword>
<evidence type="ECO:0000256" key="7">
    <source>
        <dbReference type="ARBA" id="ARBA00022734"/>
    </source>
</evidence>
<evidence type="ECO:0000313" key="18">
    <source>
        <dbReference type="Proteomes" id="UP001642483"/>
    </source>
</evidence>
<keyword evidence="14" id="KW-0808">Transferase</keyword>
<evidence type="ECO:0000313" key="17">
    <source>
        <dbReference type="EMBL" id="CAK8682080.1"/>
    </source>
</evidence>
<keyword evidence="13 14" id="KW-0464">Manganese</keyword>
<evidence type="ECO:0000256" key="9">
    <source>
        <dbReference type="ARBA" id="ARBA00022989"/>
    </source>
</evidence>
<evidence type="ECO:0000259" key="16">
    <source>
        <dbReference type="SMART" id="SM00458"/>
    </source>
</evidence>
<comment type="pathway">
    <text evidence="3 14">Protein modification; protein glycosylation.</text>
</comment>
<dbReference type="Pfam" id="PF00535">
    <property type="entry name" value="Glycos_transf_2"/>
    <property type="match status" value="1"/>
</dbReference>